<dbReference type="PRINTS" id="PR00942">
    <property type="entry name" value="CUATPASEI"/>
</dbReference>
<dbReference type="GO" id="GO:0055070">
    <property type="term" value="P:copper ion homeostasis"/>
    <property type="evidence" value="ECO:0007669"/>
    <property type="project" value="TreeGrafter"/>
</dbReference>
<dbReference type="Gene3D" id="3.30.70.100">
    <property type="match status" value="2"/>
</dbReference>
<dbReference type="CDD" id="cd02094">
    <property type="entry name" value="P-type_ATPase_Cu-like"/>
    <property type="match status" value="1"/>
</dbReference>
<dbReference type="AlphaFoldDB" id="A0A316ZIC5"/>
<dbReference type="GeneID" id="37273421"/>
<dbReference type="GO" id="GO:0005507">
    <property type="term" value="F:copper ion binding"/>
    <property type="evidence" value="ECO:0007669"/>
    <property type="project" value="TreeGrafter"/>
</dbReference>
<dbReference type="InterPro" id="IPR027256">
    <property type="entry name" value="P-typ_ATPase_IB"/>
</dbReference>
<evidence type="ECO:0000256" key="6">
    <source>
        <dbReference type="ARBA" id="ARBA00022840"/>
    </source>
</evidence>
<dbReference type="NCBIfam" id="TIGR01525">
    <property type="entry name" value="ATPase-IB_hvy"/>
    <property type="match status" value="1"/>
</dbReference>
<dbReference type="InterPro" id="IPR036412">
    <property type="entry name" value="HAD-like_sf"/>
</dbReference>
<dbReference type="FunFam" id="3.30.70.100:FF:000005">
    <property type="entry name" value="Copper-exporting P-type ATPase A"/>
    <property type="match status" value="1"/>
</dbReference>
<evidence type="ECO:0000256" key="8">
    <source>
        <dbReference type="ARBA" id="ARBA00022989"/>
    </source>
</evidence>
<evidence type="ECO:0000256" key="7">
    <source>
        <dbReference type="ARBA" id="ARBA00022967"/>
    </source>
</evidence>
<dbReference type="PRINTS" id="PR00119">
    <property type="entry name" value="CATATPASE"/>
</dbReference>
<dbReference type="STRING" id="58919.A0A316ZIC5"/>
<dbReference type="SFLD" id="SFLDS00003">
    <property type="entry name" value="Haloacid_Dehalogenase"/>
    <property type="match status" value="1"/>
</dbReference>
<keyword evidence="13" id="KW-1185">Reference proteome</keyword>
<dbReference type="PROSITE" id="PS01047">
    <property type="entry name" value="HMA_1"/>
    <property type="match status" value="1"/>
</dbReference>
<dbReference type="OrthoDB" id="432719at2759"/>
<dbReference type="InterPro" id="IPR018303">
    <property type="entry name" value="ATPase_P-typ_P_site"/>
</dbReference>
<evidence type="ECO:0000256" key="2">
    <source>
        <dbReference type="ARBA" id="ARBA00006024"/>
    </source>
</evidence>
<dbReference type="InterPro" id="IPR023214">
    <property type="entry name" value="HAD_sf"/>
</dbReference>
<dbReference type="SFLD" id="SFLDG00002">
    <property type="entry name" value="C1.7:_P-type_atpase_like"/>
    <property type="match status" value="1"/>
</dbReference>
<dbReference type="PROSITE" id="PS50846">
    <property type="entry name" value="HMA_2"/>
    <property type="match status" value="2"/>
</dbReference>
<dbReference type="InterPro" id="IPR008250">
    <property type="entry name" value="ATPase_P-typ_transduc_dom_A_sf"/>
</dbReference>
<dbReference type="Gene3D" id="3.40.50.1000">
    <property type="entry name" value="HAD superfamily/HAD-like"/>
    <property type="match status" value="1"/>
</dbReference>
<feature type="transmembrane region" description="Helical" evidence="10">
    <location>
        <begin position="453"/>
        <end position="475"/>
    </location>
</feature>
<dbReference type="EMBL" id="KZ819283">
    <property type="protein sequence ID" value="PWO01280.1"/>
    <property type="molecule type" value="Genomic_DNA"/>
</dbReference>
<dbReference type="RefSeq" id="XP_025601558.1">
    <property type="nucleotide sequence ID" value="XM_025745877.1"/>
</dbReference>
<feature type="transmembrane region" description="Helical" evidence="10">
    <location>
        <begin position="857"/>
        <end position="879"/>
    </location>
</feature>
<dbReference type="Gene3D" id="3.40.1110.10">
    <property type="entry name" value="Calcium-transporting ATPase, cytoplasmic domain N"/>
    <property type="match status" value="1"/>
</dbReference>
<evidence type="ECO:0000256" key="1">
    <source>
        <dbReference type="ARBA" id="ARBA00004127"/>
    </source>
</evidence>
<feature type="domain" description="HMA" evidence="11">
    <location>
        <begin position="1"/>
        <end position="46"/>
    </location>
</feature>
<feature type="transmembrane region" description="Helical" evidence="10">
    <location>
        <begin position="411"/>
        <end position="433"/>
    </location>
</feature>
<dbReference type="PROSITE" id="PS00154">
    <property type="entry name" value="ATPASE_E1_E2"/>
    <property type="match status" value="1"/>
</dbReference>
<dbReference type="InterPro" id="IPR006121">
    <property type="entry name" value="HMA_dom"/>
</dbReference>
<dbReference type="GO" id="GO:0043682">
    <property type="term" value="F:P-type divalent copper transporter activity"/>
    <property type="evidence" value="ECO:0007669"/>
    <property type="project" value="TreeGrafter"/>
</dbReference>
<keyword evidence="8 10" id="KW-1133">Transmembrane helix</keyword>
<dbReference type="GO" id="GO:0016887">
    <property type="term" value="F:ATP hydrolysis activity"/>
    <property type="evidence" value="ECO:0007669"/>
    <property type="project" value="InterPro"/>
</dbReference>
<evidence type="ECO:0000256" key="5">
    <source>
        <dbReference type="ARBA" id="ARBA00022741"/>
    </source>
</evidence>
<dbReference type="PANTHER" id="PTHR43520:SF8">
    <property type="entry name" value="P-TYPE CU(+) TRANSPORTER"/>
    <property type="match status" value="1"/>
</dbReference>
<keyword evidence="4 10" id="KW-0479">Metal-binding</keyword>
<dbReference type="InterPro" id="IPR017969">
    <property type="entry name" value="Heavy-metal-associated_CS"/>
</dbReference>
<dbReference type="Gene3D" id="2.70.150.10">
    <property type="entry name" value="Calcium-transporting ATPase, cytoplasmic transduction domain A"/>
    <property type="match status" value="1"/>
</dbReference>
<sequence>MLRTQAGIYSVTVALLAERAVVTYDAEKWTPASLAEEIDDMGFEATPLEEAAEDSVTLRIYGMTCASCTGTVERALAARAGVLDASVNLALETASVHFDPAKVGVRDIVECVEECGFDATLAAADGDSTQLQSLSRVKEVAEWRAAFLFSLSFAVPVFLVSMVLPKWGAARSVLRWQPLPNLFLEDLICLALTIPVQFGIGKRFYVSSYRALRHGGATMDVLIVLGTTASFVYSSLSMLFGLLCGSGQDCAKPATFFDTSTMLITFVTFGRYLENAAKGKTSEALSKLIGLTPSTAVIYRDGAALSVEHKVPSELIQRGDYVKVVPGEKIAADGVVVRGSSNVDESMVTGEALPVAKQEGSVVIGGTVNGMGSFDFLVSRAGKDTSLAQIVRLVSEAQTSKAPIQAFADRVAGIFVPCVVGLGSFTFIAWMIISHLLAPPSLPDVFRQEGATRLMVCLKLCISVIVVACPCALGLSTPTAVMVGTGVGAQHGILIKGGGPLEASHSVERVLFDKTGTLTEGKLTVSALCWADGEPEEAVSADAAPLRNMSAPAAGGLSRRSVLEAVGAVELRSEHPLGRAVADFCSAQASKSHEEQGAHGVPATPSTSDFLNVAGSGVSCRATLPSGSTHLVKIGNLAYVQGKGAGARPPARLAAFNDAQEAQGRTVVFATLDGSLVLAFALADRLKPSARPCVDALRAMGISVGIMTGDSEATALAIARELGIEAHDVHAGMSPNGKRGVVVRLRQEAEAAALKAGRRDRGGIAMVGDGINDSPALAAATLGIALASGSEIAMEAADVVLMRPQSLLDVPASLHLARRIFRQIRFNFVWATCYNIIGIPLAMGLFLPWGYHLHPMTAGAAMACSSVSVVLSSLTLRWWRRPAALQDQSAAYADGSKPTESAVARLEGALEWLSASAGSVSDAALRRINALRGRRGESRADYQALPVEMA</sequence>
<dbReference type="SUPFAM" id="SSF56784">
    <property type="entry name" value="HAD-like"/>
    <property type="match status" value="1"/>
</dbReference>
<keyword evidence="3 10" id="KW-0812">Transmembrane</keyword>
<evidence type="ECO:0000256" key="3">
    <source>
        <dbReference type="ARBA" id="ARBA00022692"/>
    </source>
</evidence>
<feature type="transmembrane region" description="Helical" evidence="10">
    <location>
        <begin position="255"/>
        <end position="273"/>
    </location>
</feature>
<dbReference type="GO" id="GO:0016020">
    <property type="term" value="C:membrane"/>
    <property type="evidence" value="ECO:0007669"/>
    <property type="project" value="UniProtKB-SubCell"/>
</dbReference>
<dbReference type="Proteomes" id="UP000245946">
    <property type="component" value="Unassembled WGS sequence"/>
</dbReference>
<dbReference type="GO" id="GO:0012505">
    <property type="term" value="C:endomembrane system"/>
    <property type="evidence" value="ECO:0007669"/>
    <property type="project" value="UniProtKB-SubCell"/>
</dbReference>
<dbReference type="Pfam" id="PF00702">
    <property type="entry name" value="Hydrolase"/>
    <property type="match status" value="1"/>
</dbReference>
<feature type="transmembrane region" description="Helical" evidence="10">
    <location>
        <begin position="828"/>
        <end position="851"/>
    </location>
</feature>
<evidence type="ECO:0000313" key="13">
    <source>
        <dbReference type="Proteomes" id="UP000245946"/>
    </source>
</evidence>
<keyword evidence="9 10" id="KW-0472">Membrane</keyword>
<dbReference type="SUPFAM" id="SSF55008">
    <property type="entry name" value="HMA, heavy metal-associated domain"/>
    <property type="match status" value="2"/>
</dbReference>
<proteinExistence type="inferred from homology"/>
<accession>A0A316ZIC5</accession>
<dbReference type="InterPro" id="IPR036163">
    <property type="entry name" value="HMA_dom_sf"/>
</dbReference>
<comment type="similarity">
    <text evidence="2 10">Belongs to the cation transport ATPase (P-type) (TC 3.A.3) family. Type IB subfamily.</text>
</comment>
<dbReference type="InterPro" id="IPR059000">
    <property type="entry name" value="ATPase_P-type_domA"/>
</dbReference>
<protein>
    <submittedName>
        <fullName evidence="12">Heavy metal translocatin</fullName>
    </submittedName>
</protein>
<comment type="subcellular location">
    <subcellularLocation>
        <location evidence="1">Endomembrane system</location>
        <topology evidence="1">Multi-pass membrane protein</topology>
    </subcellularLocation>
    <subcellularLocation>
        <location evidence="10">Membrane</location>
    </subcellularLocation>
</comment>
<dbReference type="Pfam" id="PF00403">
    <property type="entry name" value="HMA"/>
    <property type="match status" value="1"/>
</dbReference>
<dbReference type="SUPFAM" id="SSF81665">
    <property type="entry name" value="Calcium ATPase, transmembrane domain M"/>
    <property type="match status" value="1"/>
</dbReference>
<evidence type="ECO:0000256" key="9">
    <source>
        <dbReference type="ARBA" id="ARBA00023136"/>
    </source>
</evidence>
<reference evidence="12 13" key="1">
    <citation type="journal article" date="2018" name="Mol. Biol. Evol.">
        <title>Broad Genomic Sampling Reveals a Smut Pathogenic Ancestry of the Fungal Clade Ustilaginomycotina.</title>
        <authorList>
            <person name="Kijpornyongpan T."/>
            <person name="Mondo S.J."/>
            <person name="Barry K."/>
            <person name="Sandor L."/>
            <person name="Lee J."/>
            <person name="Lipzen A."/>
            <person name="Pangilinan J."/>
            <person name="LaButti K."/>
            <person name="Hainaut M."/>
            <person name="Henrissat B."/>
            <person name="Grigoriev I.V."/>
            <person name="Spatafora J.W."/>
            <person name="Aime M.C."/>
        </authorList>
    </citation>
    <scope>NUCLEOTIDE SEQUENCE [LARGE SCALE GENOMIC DNA]</scope>
    <source>
        <strain evidence="12 13">MCA 4186</strain>
    </source>
</reference>
<dbReference type="GO" id="GO:0005524">
    <property type="term" value="F:ATP binding"/>
    <property type="evidence" value="ECO:0007669"/>
    <property type="project" value="UniProtKB-UniRule"/>
</dbReference>
<name>A0A316ZIC5_9BASI</name>
<keyword evidence="5 10" id="KW-0547">Nucleotide-binding</keyword>
<dbReference type="InterPro" id="IPR023298">
    <property type="entry name" value="ATPase_P-typ_TM_dom_sf"/>
</dbReference>
<dbReference type="FunFam" id="2.70.150.10:FF:000002">
    <property type="entry name" value="Copper-transporting ATPase 1, putative"/>
    <property type="match status" value="1"/>
</dbReference>
<keyword evidence="7" id="KW-1278">Translocase</keyword>
<evidence type="ECO:0000256" key="10">
    <source>
        <dbReference type="RuleBase" id="RU362081"/>
    </source>
</evidence>
<dbReference type="NCBIfam" id="TIGR01494">
    <property type="entry name" value="ATPase_P-type"/>
    <property type="match status" value="2"/>
</dbReference>
<dbReference type="CDD" id="cd00371">
    <property type="entry name" value="HMA"/>
    <property type="match status" value="2"/>
</dbReference>
<feature type="transmembrane region" description="Helical" evidence="10">
    <location>
        <begin position="183"/>
        <end position="200"/>
    </location>
</feature>
<dbReference type="InterPro" id="IPR001757">
    <property type="entry name" value="P_typ_ATPase"/>
</dbReference>
<dbReference type="SFLD" id="SFLDF00027">
    <property type="entry name" value="p-type_atpase"/>
    <property type="match status" value="1"/>
</dbReference>
<dbReference type="InterPro" id="IPR023299">
    <property type="entry name" value="ATPase_P-typ_cyto_dom_N"/>
</dbReference>
<dbReference type="PANTHER" id="PTHR43520">
    <property type="entry name" value="ATP7, ISOFORM B"/>
    <property type="match status" value="1"/>
</dbReference>
<evidence type="ECO:0000259" key="11">
    <source>
        <dbReference type="PROSITE" id="PS50846"/>
    </source>
</evidence>
<gene>
    <name evidence="12" type="ORF">FA09DRAFT_8716</name>
</gene>
<feature type="transmembrane region" description="Helical" evidence="10">
    <location>
        <begin position="145"/>
        <end position="163"/>
    </location>
</feature>
<keyword evidence="6 10" id="KW-0067">ATP-binding</keyword>
<dbReference type="Pfam" id="PF00122">
    <property type="entry name" value="E1-E2_ATPase"/>
    <property type="match status" value="1"/>
</dbReference>
<dbReference type="InterPro" id="IPR044492">
    <property type="entry name" value="P_typ_ATPase_HD_dom"/>
</dbReference>
<feature type="domain" description="HMA" evidence="11">
    <location>
        <begin position="54"/>
        <end position="120"/>
    </location>
</feature>
<dbReference type="SUPFAM" id="SSF81653">
    <property type="entry name" value="Calcium ATPase, transduction domain A"/>
    <property type="match status" value="1"/>
</dbReference>
<feature type="transmembrane region" description="Helical" evidence="10">
    <location>
        <begin position="221"/>
        <end position="243"/>
    </location>
</feature>
<evidence type="ECO:0000256" key="4">
    <source>
        <dbReference type="ARBA" id="ARBA00022723"/>
    </source>
</evidence>
<evidence type="ECO:0000313" key="12">
    <source>
        <dbReference type="EMBL" id="PWO01280.1"/>
    </source>
</evidence>
<organism evidence="12 13">
    <name type="scientific">Tilletiopsis washingtonensis</name>
    <dbReference type="NCBI Taxonomy" id="58919"/>
    <lineage>
        <taxon>Eukaryota</taxon>
        <taxon>Fungi</taxon>
        <taxon>Dikarya</taxon>
        <taxon>Basidiomycota</taxon>
        <taxon>Ustilaginomycotina</taxon>
        <taxon>Exobasidiomycetes</taxon>
        <taxon>Entylomatales</taxon>
        <taxon>Entylomatales incertae sedis</taxon>
        <taxon>Tilletiopsis</taxon>
    </lineage>
</organism>